<dbReference type="Proteomes" id="UP000824236">
    <property type="component" value="Unassembled WGS sequence"/>
</dbReference>
<reference evidence="1" key="1">
    <citation type="journal article" date="2021" name="PeerJ">
        <title>Extensive microbial diversity within the chicken gut microbiome revealed by metagenomics and culture.</title>
        <authorList>
            <person name="Gilroy R."/>
            <person name="Ravi A."/>
            <person name="Getino M."/>
            <person name="Pursley I."/>
            <person name="Horton D.L."/>
            <person name="Alikhan N.F."/>
            <person name="Baker D."/>
            <person name="Gharbi K."/>
            <person name="Hall N."/>
            <person name="Watson M."/>
            <person name="Adriaenssens E.M."/>
            <person name="Foster-Nyarko E."/>
            <person name="Jarju S."/>
            <person name="Secka A."/>
            <person name="Antonio M."/>
            <person name="Oren A."/>
            <person name="Chaudhuri R.R."/>
            <person name="La Ragione R."/>
            <person name="Hildebrand F."/>
            <person name="Pallen M.J."/>
        </authorList>
    </citation>
    <scope>NUCLEOTIDE SEQUENCE</scope>
    <source>
        <strain evidence="1">B3-3758</strain>
    </source>
</reference>
<gene>
    <name evidence="1" type="ORF">H9791_03190</name>
</gene>
<dbReference type="EMBL" id="JAHLFO010000040">
    <property type="protein sequence ID" value="MBU3813500.1"/>
    <property type="molecule type" value="Genomic_DNA"/>
</dbReference>
<proteinExistence type="predicted"/>
<accession>A0A9E2KFQ7</accession>
<name>A0A9E2KFQ7_9BACE</name>
<evidence type="ECO:0000313" key="2">
    <source>
        <dbReference type="Proteomes" id="UP000824236"/>
    </source>
</evidence>
<comment type="caution">
    <text evidence="1">The sequence shown here is derived from an EMBL/GenBank/DDBJ whole genome shotgun (WGS) entry which is preliminary data.</text>
</comment>
<evidence type="ECO:0000313" key="1">
    <source>
        <dbReference type="EMBL" id="MBU3813500.1"/>
    </source>
</evidence>
<sequence length="78" mass="8709">MNKKDNTMYNLMNNLKALRPLLPQGYIKTIAAKTGDCEATVSNALQGRSRRYDIINCAIELALENKAILEKLDKVVNA</sequence>
<dbReference type="AlphaFoldDB" id="A0A9E2KFQ7"/>
<protein>
    <submittedName>
        <fullName evidence="1">Uncharacterized protein</fullName>
    </submittedName>
</protein>
<organism evidence="1 2">
    <name type="scientific">Candidatus Bacteroides intestinipullorum</name>
    <dbReference type="NCBI Taxonomy" id="2838471"/>
    <lineage>
        <taxon>Bacteria</taxon>
        <taxon>Pseudomonadati</taxon>
        <taxon>Bacteroidota</taxon>
        <taxon>Bacteroidia</taxon>
        <taxon>Bacteroidales</taxon>
        <taxon>Bacteroidaceae</taxon>
        <taxon>Bacteroides</taxon>
    </lineage>
</organism>
<reference evidence="1" key="2">
    <citation type="submission" date="2021-04" db="EMBL/GenBank/DDBJ databases">
        <authorList>
            <person name="Gilroy R."/>
        </authorList>
    </citation>
    <scope>NUCLEOTIDE SEQUENCE</scope>
    <source>
        <strain evidence="1">B3-3758</strain>
    </source>
</reference>